<dbReference type="GO" id="GO:0004497">
    <property type="term" value="F:monooxygenase activity"/>
    <property type="evidence" value="ECO:0007669"/>
    <property type="project" value="UniProtKB-KW"/>
</dbReference>
<protein>
    <recommendedName>
        <fullName evidence="11">Cytochrome P450</fullName>
    </recommendedName>
</protein>
<dbReference type="PROSITE" id="PS00086">
    <property type="entry name" value="CYTOCHROME_P450"/>
    <property type="match status" value="2"/>
</dbReference>
<dbReference type="GO" id="GO:0020037">
    <property type="term" value="F:heme binding"/>
    <property type="evidence" value="ECO:0007669"/>
    <property type="project" value="InterPro"/>
</dbReference>
<keyword evidence="6 8" id="KW-0408">Iron</keyword>
<keyword evidence="4 8" id="KW-0479">Metal-binding</keyword>
<comment type="cofactor">
    <cofactor evidence="1 8">
        <name>heme</name>
        <dbReference type="ChEBI" id="CHEBI:30413"/>
    </cofactor>
</comment>
<evidence type="ECO:0000256" key="4">
    <source>
        <dbReference type="ARBA" id="ARBA00022723"/>
    </source>
</evidence>
<keyword evidence="3 8" id="KW-0349">Heme</keyword>
<evidence type="ECO:0000256" key="6">
    <source>
        <dbReference type="ARBA" id="ARBA00023004"/>
    </source>
</evidence>
<gene>
    <name evidence="9" type="ORF">OBRU01_09064</name>
</gene>
<name>A0A0L7LAT5_OPEBR</name>
<dbReference type="PRINTS" id="PR00463">
    <property type="entry name" value="EP450I"/>
</dbReference>
<dbReference type="CDD" id="cd11054">
    <property type="entry name" value="CYP24A1-like"/>
    <property type="match status" value="1"/>
</dbReference>
<sequence length="797" mass="92009">MKGVFSKANYVFLFEPDHFEQVFRDEDAKDTYPIRPGFEVLRYYREVLKKSTLNGVYGLTASQGLHWKQFRTKVNPVLLKRNNIKIYARGLDNIAEESVSRIAKLNDQKDFQWEFELEIKKWALESVALIGLGTRLGCLKDDLKIDDPASQLMQCVEDIIELTYQLEIMPSPWRYISTPNYRRIIEVFELQWKGHDIPEADKSIIEKLLAIDEKEKENSPYLRACLKEALRIYHVVPINMRRTTKEHVVGGYHIPKGEFLPERWLVDKNDPLYYGNTHPMVSLPFGFGTRSCIGRRIAELEIDIFVKRLLDTFKITWEGPPANLENVNTRPLSAQANSEEVKPFSAMPGLSSLPIIGPLQHFLPVIGEIGPDAQLFNKLGDLSAKYGPIMQMKGVFARGHFVFLFEPEHFDQVYRAEESSPLRPGFESLTYYREEIKKSTFDGVYGLTTAQGRKWRDFRTKVNPAMLKPKIIKLYAPGLEQIADELVARITKLKDQGDFLDNNFEHEITKWSLESVALVGLGSRLGCLSEDLTNDHPASKLMKCAKDMLDLAFKLEFMPSPWRYISTPAYKKIIKVFDTQWEISEMFINLAKKTINERGHDIPDEDKSIIEKLLSIDEKVAFAVMSLLYRLAVNPEAQEKLRQEIRSKESNRYLKACLKESLRIWHVIPANLRRTSKEHVVGGYQIPKGVDVIAPNQYLSNLDKHYPRAKEFLPERWLVEKHHLLYHGNTHPMVSLPFGFGVRSCIGRRIAELEIEILMKRLLDVYEVSWEGPPVKLVTKLANALEKPLRFRFKPAK</sequence>
<evidence type="ECO:0000313" key="9">
    <source>
        <dbReference type="EMBL" id="KOB72593.1"/>
    </source>
</evidence>
<dbReference type="Pfam" id="PF00067">
    <property type="entry name" value="p450"/>
    <property type="match status" value="5"/>
</dbReference>
<dbReference type="InterPro" id="IPR017972">
    <property type="entry name" value="Cyt_P450_CS"/>
</dbReference>
<evidence type="ECO:0000256" key="2">
    <source>
        <dbReference type="ARBA" id="ARBA00010617"/>
    </source>
</evidence>
<dbReference type="InterPro" id="IPR001128">
    <property type="entry name" value="Cyt_P450"/>
</dbReference>
<dbReference type="SUPFAM" id="SSF48264">
    <property type="entry name" value="Cytochrome P450"/>
    <property type="match status" value="2"/>
</dbReference>
<dbReference type="GO" id="GO:0005506">
    <property type="term" value="F:iron ion binding"/>
    <property type="evidence" value="ECO:0007669"/>
    <property type="project" value="InterPro"/>
</dbReference>
<dbReference type="Proteomes" id="UP000037510">
    <property type="component" value="Unassembled WGS sequence"/>
</dbReference>
<dbReference type="PRINTS" id="PR00385">
    <property type="entry name" value="P450"/>
</dbReference>
<proteinExistence type="inferred from homology"/>
<evidence type="ECO:0000256" key="7">
    <source>
        <dbReference type="ARBA" id="ARBA00023033"/>
    </source>
</evidence>
<keyword evidence="7" id="KW-0503">Monooxygenase</keyword>
<evidence type="ECO:0000256" key="8">
    <source>
        <dbReference type="PIRSR" id="PIRSR602401-1"/>
    </source>
</evidence>
<dbReference type="EMBL" id="JTDY01001897">
    <property type="protein sequence ID" value="KOB72593.1"/>
    <property type="molecule type" value="Genomic_DNA"/>
</dbReference>
<dbReference type="Gene3D" id="1.10.630.10">
    <property type="entry name" value="Cytochrome P450"/>
    <property type="match status" value="3"/>
</dbReference>
<dbReference type="AlphaFoldDB" id="A0A0L7LAT5"/>
<keyword evidence="5" id="KW-0560">Oxidoreductase</keyword>
<dbReference type="PANTHER" id="PTHR24279">
    <property type="entry name" value="CYTOCHROME P450"/>
    <property type="match status" value="1"/>
</dbReference>
<comment type="similarity">
    <text evidence="2">Belongs to the cytochrome P450 family.</text>
</comment>
<evidence type="ECO:0000256" key="3">
    <source>
        <dbReference type="ARBA" id="ARBA00022617"/>
    </source>
</evidence>
<dbReference type="InterPro" id="IPR050479">
    <property type="entry name" value="CYP11_CYP27_families"/>
</dbReference>
<keyword evidence="10" id="KW-1185">Reference proteome</keyword>
<evidence type="ECO:0000256" key="5">
    <source>
        <dbReference type="ARBA" id="ARBA00023002"/>
    </source>
</evidence>
<feature type="binding site" description="axial binding residue" evidence="8">
    <location>
        <position position="745"/>
    </location>
    <ligand>
        <name>heme</name>
        <dbReference type="ChEBI" id="CHEBI:30413"/>
    </ligand>
    <ligandPart>
        <name>Fe</name>
        <dbReference type="ChEBI" id="CHEBI:18248"/>
    </ligandPart>
</feature>
<comment type="caution">
    <text evidence="9">The sequence shown here is derived from an EMBL/GenBank/DDBJ whole genome shotgun (WGS) entry which is preliminary data.</text>
</comment>
<accession>A0A0L7LAT5</accession>
<evidence type="ECO:0000313" key="10">
    <source>
        <dbReference type="Proteomes" id="UP000037510"/>
    </source>
</evidence>
<evidence type="ECO:0000256" key="1">
    <source>
        <dbReference type="ARBA" id="ARBA00001971"/>
    </source>
</evidence>
<evidence type="ECO:0008006" key="11">
    <source>
        <dbReference type="Google" id="ProtNLM"/>
    </source>
</evidence>
<dbReference type="InterPro" id="IPR002401">
    <property type="entry name" value="Cyt_P450_E_grp-I"/>
</dbReference>
<reference evidence="9 10" key="1">
    <citation type="journal article" date="2015" name="Genome Biol. Evol.">
        <title>The genome of winter moth (Operophtera brumata) provides a genomic perspective on sexual dimorphism and phenology.</title>
        <authorList>
            <person name="Derks M.F."/>
            <person name="Smit S."/>
            <person name="Salis L."/>
            <person name="Schijlen E."/>
            <person name="Bossers A."/>
            <person name="Mateman C."/>
            <person name="Pijl A.S."/>
            <person name="de Ridder D."/>
            <person name="Groenen M.A."/>
            <person name="Visser M.E."/>
            <person name="Megens H.J."/>
        </authorList>
    </citation>
    <scope>NUCLEOTIDE SEQUENCE [LARGE SCALE GENOMIC DNA]</scope>
    <source>
        <strain evidence="9">WM2013NL</strain>
        <tissue evidence="9">Head and thorax</tissue>
    </source>
</reference>
<dbReference type="InterPro" id="IPR036396">
    <property type="entry name" value="Cyt_P450_sf"/>
</dbReference>
<dbReference type="PANTHER" id="PTHR24279:SF120">
    <property type="entry name" value="CYTOCHROME P450"/>
    <property type="match status" value="1"/>
</dbReference>
<organism evidence="9 10">
    <name type="scientific">Operophtera brumata</name>
    <name type="common">Winter moth</name>
    <name type="synonym">Phalaena brumata</name>
    <dbReference type="NCBI Taxonomy" id="104452"/>
    <lineage>
        <taxon>Eukaryota</taxon>
        <taxon>Metazoa</taxon>
        <taxon>Ecdysozoa</taxon>
        <taxon>Arthropoda</taxon>
        <taxon>Hexapoda</taxon>
        <taxon>Insecta</taxon>
        <taxon>Pterygota</taxon>
        <taxon>Neoptera</taxon>
        <taxon>Endopterygota</taxon>
        <taxon>Lepidoptera</taxon>
        <taxon>Glossata</taxon>
        <taxon>Ditrysia</taxon>
        <taxon>Geometroidea</taxon>
        <taxon>Geometridae</taxon>
        <taxon>Larentiinae</taxon>
        <taxon>Operophtera</taxon>
    </lineage>
</organism>
<dbReference type="GO" id="GO:0016705">
    <property type="term" value="F:oxidoreductase activity, acting on paired donors, with incorporation or reduction of molecular oxygen"/>
    <property type="evidence" value="ECO:0007669"/>
    <property type="project" value="InterPro"/>
</dbReference>
<dbReference type="STRING" id="104452.A0A0L7LAT5"/>